<evidence type="ECO:0000256" key="4">
    <source>
        <dbReference type="ARBA" id="ARBA00022989"/>
    </source>
</evidence>
<accession>A0A395IA56</accession>
<dbReference type="Gene3D" id="1.20.1250.20">
    <property type="entry name" value="MFS general substrate transporter like domains"/>
    <property type="match status" value="1"/>
</dbReference>
<feature type="transmembrane region" description="Helical" evidence="7">
    <location>
        <begin position="296"/>
        <end position="314"/>
    </location>
</feature>
<dbReference type="RefSeq" id="XP_025556201.1">
    <property type="nucleotide sequence ID" value="XM_025696656.1"/>
</dbReference>
<evidence type="ECO:0000256" key="1">
    <source>
        <dbReference type="ARBA" id="ARBA00004141"/>
    </source>
</evidence>
<dbReference type="STRING" id="1450537.A0A395IA56"/>
<gene>
    <name evidence="8" type="ORF">BO97DRAFT_420432</name>
</gene>
<feature type="compositionally biased region" description="Basic and acidic residues" evidence="6">
    <location>
        <begin position="1"/>
        <end position="10"/>
    </location>
</feature>
<organism evidence="8 9">
    <name type="scientific">Aspergillus homomorphus (strain CBS 101889)</name>
    <dbReference type="NCBI Taxonomy" id="1450537"/>
    <lineage>
        <taxon>Eukaryota</taxon>
        <taxon>Fungi</taxon>
        <taxon>Dikarya</taxon>
        <taxon>Ascomycota</taxon>
        <taxon>Pezizomycotina</taxon>
        <taxon>Eurotiomycetes</taxon>
        <taxon>Eurotiomycetidae</taxon>
        <taxon>Eurotiales</taxon>
        <taxon>Aspergillaceae</taxon>
        <taxon>Aspergillus</taxon>
        <taxon>Aspergillus subgen. Circumdati</taxon>
    </lineage>
</organism>
<feature type="transmembrane region" description="Helical" evidence="7">
    <location>
        <begin position="89"/>
        <end position="109"/>
    </location>
</feature>
<evidence type="ECO:0000256" key="2">
    <source>
        <dbReference type="ARBA" id="ARBA00022448"/>
    </source>
</evidence>
<feature type="transmembrane region" description="Helical" evidence="7">
    <location>
        <begin position="121"/>
        <end position="140"/>
    </location>
</feature>
<keyword evidence="5 7" id="KW-0472">Membrane</keyword>
<evidence type="ECO:0000256" key="7">
    <source>
        <dbReference type="SAM" id="Phobius"/>
    </source>
</evidence>
<reference evidence="8 9" key="1">
    <citation type="submission" date="2018-02" db="EMBL/GenBank/DDBJ databases">
        <title>The genomes of Aspergillus section Nigri reveals drivers in fungal speciation.</title>
        <authorList>
            <consortium name="DOE Joint Genome Institute"/>
            <person name="Vesth T.C."/>
            <person name="Nybo J."/>
            <person name="Theobald S."/>
            <person name="Brandl J."/>
            <person name="Frisvad J.C."/>
            <person name="Nielsen K.F."/>
            <person name="Lyhne E.K."/>
            <person name="Kogle M.E."/>
            <person name="Kuo A."/>
            <person name="Riley R."/>
            <person name="Clum A."/>
            <person name="Nolan M."/>
            <person name="Lipzen A."/>
            <person name="Salamov A."/>
            <person name="Henrissat B."/>
            <person name="Wiebenga A."/>
            <person name="De vries R.P."/>
            <person name="Grigoriev I.V."/>
            <person name="Mortensen U.H."/>
            <person name="Andersen M.R."/>
            <person name="Baker S.E."/>
        </authorList>
    </citation>
    <scope>NUCLEOTIDE SEQUENCE [LARGE SCALE GENOMIC DNA]</scope>
    <source>
        <strain evidence="8 9">CBS 101889</strain>
    </source>
</reference>
<evidence type="ECO:0000313" key="8">
    <source>
        <dbReference type="EMBL" id="RAL17047.1"/>
    </source>
</evidence>
<keyword evidence="9" id="KW-1185">Reference proteome</keyword>
<feature type="region of interest" description="Disordered" evidence="6">
    <location>
        <begin position="1"/>
        <end position="32"/>
    </location>
</feature>
<dbReference type="GO" id="GO:0022857">
    <property type="term" value="F:transmembrane transporter activity"/>
    <property type="evidence" value="ECO:0007669"/>
    <property type="project" value="InterPro"/>
</dbReference>
<feature type="transmembrane region" description="Helical" evidence="7">
    <location>
        <begin position="188"/>
        <end position="213"/>
    </location>
</feature>
<dbReference type="GO" id="GO:0016020">
    <property type="term" value="C:membrane"/>
    <property type="evidence" value="ECO:0007669"/>
    <property type="project" value="UniProtKB-SubCell"/>
</dbReference>
<dbReference type="AlphaFoldDB" id="A0A395IA56"/>
<keyword evidence="2" id="KW-0813">Transport</keyword>
<feature type="transmembrane region" description="Helical" evidence="7">
    <location>
        <begin position="259"/>
        <end position="284"/>
    </location>
</feature>
<evidence type="ECO:0000256" key="3">
    <source>
        <dbReference type="ARBA" id="ARBA00022692"/>
    </source>
</evidence>
<dbReference type="Proteomes" id="UP000248961">
    <property type="component" value="Unassembled WGS sequence"/>
</dbReference>
<dbReference type="VEuPathDB" id="FungiDB:BO97DRAFT_420432"/>
<dbReference type="OrthoDB" id="2962993at2759"/>
<dbReference type="Pfam" id="PF07690">
    <property type="entry name" value="MFS_1"/>
    <property type="match status" value="2"/>
</dbReference>
<name>A0A395IA56_ASPHC</name>
<keyword evidence="4 7" id="KW-1133">Transmembrane helix</keyword>
<keyword evidence="3 7" id="KW-0812">Transmembrane</keyword>
<feature type="transmembrane region" description="Helical" evidence="7">
    <location>
        <begin position="395"/>
        <end position="416"/>
    </location>
</feature>
<evidence type="ECO:0000256" key="5">
    <source>
        <dbReference type="ARBA" id="ARBA00023136"/>
    </source>
</evidence>
<dbReference type="PANTHER" id="PTHR43791:SF22">
    <property type="entry name" value="TRANSPORTER, PUTATIVE (AFU_ORTHOLOGUE AFUA_6G11320)-RELATED"/>
    <property type="match status" value="1"/>
</dbReference>
<dbReference type="EMBL" id="KZ824268">
    <property type="protein sequence ID" value="RAL17047.1"/>
    <property type="molecule type" value="Genomic_DNA"/>
</dbReference>
<evidence type="ECO:0000313" key="9">
    <source>
        <dbReference type="Proteomes" id="UP000248961"/>
    </source>
</evidence>
<dbReference type="InterPro" id="IPR036259">
    <property type="entry name" value="MFS_trans_sf"/>
</dbReference>
<proteinExistence type="predicted"/>
<dbReference type="GeneID" id="37200945"/>
<feature type="transmembrane region" description="Helical" evidence="7">
    <location>
        <begin position="326"/>
        <end position="350"/>
    </location>
</feature>
<comment type="subcellular location">
    <subcellularLocation>
        <location evidence="1">Membrane</location>
        <topology evidence="1">Multi-pass membrane protein</topology>
    </subcellularLocation>
</comment>
<protein>
    <submittedName>
        <fullName evidence="8">MFS general substrate transporter</fullName>
    </submittedName>
</protein>
<sequence>MAETTEEKNVGLHPTPESQHNSDRAPSSDSSIAEHADVNAKTLLRKLDYRLLPPLTILYLLSFLDRSNVGNARLKGMGTDLDMSGDQYLTGLTLYFIGYVFEMSCNIVLKKTTPRTWLPTLTLIWGVVAKLCGVVQNYAGFLVSRLPLGIAESGLFPGVMFYLSMWYKRNEQHYQEIAHMRGVGGYNDWRWIFISEGLLTIVMSIAAYCWVFNYPSTAEFLTNKERTYIKNRLKNDSDATRNEQFSWDAVGNAFQDPKVWLYGLAFHTLSLPLYILTLFMPTIITTLGYTSAPAQLLTVPPYAFAFLITLTTAIPSERTHRRAPFILAAATLAFLAAAGFYPVVATMLAWPANNVSGQSKRAIANALQISIGNLGAVLGTQLYRTETKPRYFLGHGFALGYLVGKSVVVTVLWRVLKRENRVKEGLRGDLSRQYEEFFGDGDPRWVFQT</sequence>
<feature type="compositionally biased region" description="Polar residues" evidence="6">
    <location>
        <begin position="16"/>
        <end position="31"/>
    </location>
</feature>
<evidence type="ECO:0000256" key="6">
    <source>
        <dbReference type="SAM" id="MobiDB-lite"/>
    </source>
</evidence>
<dbReference type="InterPro" id="IPR011701">
    <property type="entry name" value="MFS"/>
</dbReference>
<dbReference type="PANTHER" id="PTHR43791">
    <property type="entry name" value="PERMEASE-RELATED"/>
    <property type="match status" value="1"/>
</dbReference>
<dbReference type="SUPFAM" id="SSF103473">
    <property type="entry name" value="MFS general substrate transporter"/>
    <property type="match status" value="1"/>
</dbReference>